<gene>
    <name evidence="1" type="ORF">FGU65_14080</name>
</gene>
<proteinExistence type="predicted"/>
<sequence>MAIGTNLERKRLILSLTISKETYHYLKNNVNNVSGFVDAIIRQVIPGIEPSSAAVFKNGSAAMGI</sequence>
<comment type="caution">
    <text evidence="1">The sequence shown here is derived from an EMBL/GenBank/DDBJ whole genome shotgun (WGS) entry which is preliminary data.</text>
</comment>
<protein>
    <submittedName>
        <fullName evidence="1">Uncharacterized protein</fullName>
    </submittedName>
</protein>
<dbReference type="Proteomes" id="UP001168338">
    <property type="component" value="Unassembled WGS sequence"/>
</dbReference>
<dbReference type="EMBL" id="VCYH01000012">
    <property type="protein sequence ID" value="MDN7025999.1"/>
    <property type="molecule type" value="Genomic_DNA"/>
</dbReference>
<reference evidence="1" key="1">
    <citation type="submission" date="2019-05" db="EMBL/GenBank/DDBJ databases">
        <title>Methanoculleus sp. FWC-SCC1, a methanogenic archaeon isolated from deep marine cold seep.</title>
        <authorList>
            <person name="Chen Y.-W."/>
            <person name="Chen S.-C."/>
            <person name="Teng N.-H."/>
            <person name="Lai M.-C."/>
        </authorList>
    </citation>
    <scope>NUCLEOTIDE SEQUENCE</scope>
    <source>
        <strain evidence="1">FWC-SCC1</strain>
    </source>
</reference>
<name>A0ABT8MDH8_9EURY</name>
<evidence type="ECO:0000313" key="1">
    <source>
        <dbReference type="EMBL" id="MDN7025999.1"/>
    </source>
</evidence>
<evidence type="ECO:0000313" key="2">
    <source>
        <dbReference type="Proteomes" id="UP001168338"/>
    </source>
</evidence>
<organism evidence="1 2">
    <name type="scientific">Methanoculleus frigidifontis</name>
    <dbReference type="NCBI Taxonomy" id="2584085"/>
    <lineage>
        <taxon>Archaea</taxon>
        <taxon>Methanobacteriati</taxon>
        <taxon>Methanobacteriota</taxon>
        <taxon>Stenosarchaea group</taxon>
        <taxon>Methanomicrobia</taxon>
        <taxon>Methanomicrobiales</taxon>
        <taxon>Methanomicrobiaceae</taxon>
        <taxon>Methanoculleus</taxon>
    </lineage>
</organism>
<accession>A0ABT8MDH8</accession>
<dbReference type="RefSeq" id="WP_301665198.1">
    <property type="nucleotide sequence ID" value="NZ_VCYH01000012.1"/>
</dbReference>
<keyword evidence="2" id="KW-1185">Reference proteome</keyword>